<evidence type="ECO:0000313" key="1">
    <source>
        <dbReference type="EMBL" id="KAH8033739.1"/>
    </source>
</evidence>
<gene>
    <name evidence="1" type="ORF">HPB51_015771</name>
</gene>
<sequence>MFQDWLRVLVITGAEPFKESRCLYSLKKQAAVSAEFLWCCALVNLTSERKASCVKQGNVFVLGNVMVPDDVKHVQEKGPKFSYEPCIKPQGLLSLVRQVADCCGETEKDRVISEGVECLTRCMSSHRSMDQPLKKISRTLKELQLTLLQTDKEGSFAVLPNTLFREKSQLAMVKNFKDVSFDASKQKQRALQLLEEFNLQNLKARTKKEEKGFFEVFFTVKSHKHDVPFRAIVSEDATWQRHVSHYLQRHLQVLVKDDPFVIRKSEDSLLHQQGLKSGSFNGFRSTLKNFILLCHMKDCCRHFEIGFRNMVNFNSQVKQVFLLMTLLDS</sequence>
<evidence type="ECO:0008006" key="3">
    <source>
        <dbReference type="Google" id="ProtNLM"/>
    </source>
</evidence>
<comment type="caution">
    <text evidence="1">The sequence shown here is derived from an EMBL/GenBank/DDBJ whole genome shotgun (WGS) entry which is preliminary data.</text>
</comment>
<dbReference type="EMBL" id="JABSTU010000004">
    <property type="protein sequence ID" value="KAH8033739.1"/>
    <property type="molecule type" value="Genomic_DNA"/>
</dbReference>
<dbReference type="AlphaFoldDB" id="A0A9J6EGX4"/>
<reference evidence="1" key="2">
    <citation type="submission" date="2021-09" db="EMBL/GenBank/DDBJ databases">
        <authorList>
            <person name="Jia N."/>
            <person name="Wang J."/>
            <person name="Shi W."/>
            <person name="Du L."/>
            <person name="Sun Y."/>
            <person name="Zhan W."/>
            <person name="Jiang J."/>
            <person name="Wang Q."/>
            <person name="Zhang B."/>
            <person name="Ji P."/>
            <person name="Sakyi L.B."/>
            <person name="Cui X."/>
            <person name="Yuan T."/>
            <person name="Jiang B."/>
            <person name="Yang W."/>
            <person name="Lam T.T.-Y."/>
            <person name="Chang Q."/>
            <person name="Ding S."/>
            <person name="Wang X."/>
            <person name="Zhu J."/>
            <person name="Ruan X."/>
            <person name="Zhao L."/>
            <person name="Wei J."/>
            <person name="Que T."/>
            <person name="Du C."/>
            <person name="Cheng J."/>
            <person name="Dai P."/>
            <person name="Han X."/>
            <person name="Huang E."/>
            <person name="Gao Y."/>
            <person name="Liu J."/>
            <person name="Shao H."/>
            <person name="Ye R."/>
            <person name="Li L."/>
            <person name="Wei W."/>
            <person name="Wang X."/>
            <person name="Wang C."/>
            <person name="Huo Q."/>
            <person name="Li W."/>
            <person name="Guo W."/>
            <person name="Chen H."/>
            <person name="Chen S."/>
            <person name="Zhou L."/>
            <person name="Zhou L."/>
            <person name="Ni X."/>
            <person name="Tian J."/>
            <person name="Zhou Y."/>
            <person name="Sheng Y."/>
            <person name="Liu T."/>
            <person name="Pan Y."/>
            <person name="Xia L."/>
            <person name="Li J."/>
            <person name="Zhao F."/>
            <person name="Cao W."/>
        </authorList>
    </citation>
    <scope>NUCLEOTIDE SEQUENCE</scope>
    <source>
        <strain evidence="1">Rmic-2018</strain>
        <tissue evidence="1">Larvae</tissue>
    </source>
</reference>
<dbReference type="Proteomes" id="UP000821866">
    <property type="component" value="Chromosome 2"/>
</dbReference>
<reference evidence="1" key="1">
    <citation type="journal article" date="2020" name="Cell">
        <title>Large-Scale Comparative Analyses of Tick Genomes Elucidate Their Genetic Diversity and Vector Capacities.</title>
        <authorList>
            <consortium name="Tick Genome and Microbiome Consortium (TIGMIC)"/>
            <person name="Jia N."/>
            <person name="Wang J."/>
            <person name="Shi W."/>
            <person name="Du L."/>
            <person name="Sun Y."/>
            <person name="Zhan W."/>
            <person name="Jiang J.F."/>
            <person name="Wang Q."/>
            <person name="Zhang B."/>
            <person name="Ji P."/>
            <person name="Bell-Sakyi L."/>
            <person name="Cui X.M."/>
            <person name="Yuan T.T."/>
            <person name="Jiang B.G."/>
            <person name="Yang W.F."/>
            <person name="Lam T.T."/>
            <person name="Chang Q.C."/>
            <person name="Ding S.J."/>
            <person name="Wang X.J."/>
            <person name="Zhu J.G."/>
            <person name="Ruan X.D."/>
            <person name="Zhao L."/>
            <person name="Wei J.T."/>
            <person name="Ye R.Z."/>
            <person name="Que T.C."/>
            <person name="Du C.H."/>
            <person name="Zhou Y.H."/>
            <person name="Cheng J.X."/>
            <person name="Dai P.F."/>
            <person name="Guo W.B."/>
            <person name="Han X.H."/>
            <person name="Huang E.J."/>
            <person name="Li L.F."/>
            <person name="Wei W."/>
            <person name="Gao Y.C."/>
            <person name="Liu J.Z."/>
            <person name="Shao H.Z."/>
            <person name="Wang X."/>
            <person name="Wang C.C."/>
            <person name="Yang T.C."/>
            <person name="Huo Q.B."/>
            <person name="Li W."/>
            <person name="Chen H.Y."/>
            <person name="Chen S.E."/>
            <person name="Zhou L.G."/>
            <person name="Ni X.B."/>
            <person name="Tian J.H."/>
            <person name="Sheng Y."/>
            <person name="Liu T."/>
            <person name="Pan Y.S."/>
            <person name="Xia L.Y."/>
            <person name="Li J."/>
            <person name="Zhao F."/>
            <person name="Cao W.C."/>
        </authorList>
    </citation>
    <scope>NUCLEOTIDE SEQUENCE</scope>
    <source>
        <strain evidence="1">Rmic-2018</strain>
    </source>
</reference>
<organism evidence="1 2">
    <name type="scientific">Rhipicephalus microplus</name>
    <name type="common">Cattle tick</name>
    <name type="synonym">Boophilus microplus</name>
    <dbReference type="NCBI Taxonomy" id="6941"/>
    <lineage>
        <taxon>Eukaryota</taxon>
        <taxon>Metazoa</taxon>
        <taxon>Ecdysozoa</taxon>
        <taxon>Arthropoda</taxon>
        <taxon>Chelicerata</taxon>
        <taxon>Arachnida</taxon>
        <taxon>Acari</taxon>
        <taxon>Parasitiformes</taxon>
        <taxon>Ixodida</taxon>
        <taxon>Ixodoidea</taxon>
        <taxon>Ixodidae</taxon>
        <taxon>Rhipicephalinae</taxon>
        <taxon>Rhipicephalus</taxon>
        <taxon>Boophilus</taxon>
    </lineage>
</organism>
<evidence type="ECO:0000313" key="2">
    <source>
        <dbReference type="Proteomes" id="UP000821866"/>
    </source>
</evidence>
<keyword evidence="2" id="KW-1185">Reference proteome</keyword>
<protein>
    <recommendedName>
        <fullName evidence="3">Tick transposon</fullName>
    </recommendedName>
</protein>
<name>A0A9J6EGX4_RHIMP</name>
<proteinExistence type="predicted"/>
<accession>A0A9J6EGX4</accession>